<comment type="caution">
    <text evidence="1">The sequence shown here is derived from an EMBL/GenBank/DDBJ whole genome shotgun (WGS) entry which is preliminary data.</text>
</comment>
<evidence type="ECO:0000313" key="1">
    <source>
        <dbReference type="EMBL" id="MDQ0463972.1"/>
    </source>
</evidence>
<dbReference type="RefSeq" id="WP_307348271.1">
    <property type="nucleotide sequence ID" value="NZ_JAUSVS010000002.1"/>
</dbReference>
<proteinExistence type="predicted"/>
<dbReference type="Proteomes" id="UP001228905">
    <property type="component" value="Unassembled WGS sequence"/>
</dbReference>
<keyword evidence="2" id="KW-1185">Reference proteome</keyword>
<dbReference type="SUPFAM" id="SSF81606">
    <property type="entry name" value="PP2C-like"/>
    <property type="match status" value="1"/>
</dbReference>
<dbReference type="InterPro" id="IPR036457">
    <property type="entry name" value="PPM-type-like_dom_sf"/>
</dbReference>
<sequence length="283" mass="29880">MRLALTDSLSDPGSAGRPNDDAFCAADGFAAVLDGATGLGGRLLDTPSDAAWVAQQGAERLTHHSTTHHGHDLLRAALADVEARFVAERLSAPTEMYELPMASLMMVQAGPPDALTALWFGDCSALVQRPGQAIEVVGSAFDQKADEAGAAASLAASLGMGAVGHLERPEFLTLARAARNRYNTADDGDWVFAPDVRCAEHAQTATLAAPPGTWLLLATDGFLALASDYQRYDPAGLMAAARTEGLAALLRELRAIEDADPEGRRFPRFKKGDDATALLLEVR</sequence>
<gene>
    <name evidence="1" type="ORF">QO010_001743</name>
</gene>
<organism evidence="1 2">
    <name type="scientific">Caulobacter ginsengisoli</name>
    <dbReference type="NCBI Taxonomy" id="400775"/>
    <lineage>
        <taxon>Bacteria</taxon>
        <taxon>Pseudomonadati</taxon>
        <taxon>Pseudomonadota</taxon>
        <taxon>Alphaproteobacteria</taxon>
        <taxon>Caulobacterales</taxon>
        <taxon>Caulobacteraceae</taxon>
        <taxon>Caulobacter</taxon>
    </lineage>
</organism>
<dbReference type="EMBL" id="JAUSVS010000002">
    <property type="protein sequence ID" value="MDQ0463972.1"/>
    <property type="molecule type" value="Genomic_DNA"/>
</dbReference>
<evidence type="ECO:0000313" key="2">
    <source>
        <dbReference type="Proteomes" id="UP001228905"/>
    </source>
</evidence>
<dbReference type="Gene3D" id="3.60.40.10">
    <property type="entry name" value="PPM-type phosphatase domain"/>
    <property type="match status" value="1"/>
</dbReference>
<accession>A0ABU0IPP3</accession>
<protein>
    <recommendedName>
        <fullName evidence="3">Protein phosphatase 2C domain-containing protein</fullName>
    </recommendedName>
</protein>
<evidence type="ECO:0008006" key="3">
    <source>
        <dbReference type="Google" id="ProtNLM"/>
    </source>
</evidence>
<reference evidence="1 2" key="1">
    <citation type="submission" date="2023-07" db="EMBL/GenBank/DDBJ databases">
        <title>Genomic Encyclopedia of Type Strains, Phase IV (KMG-IV): sequencing the most valuable type-strain genomes for metagenomic binning, comparative biology and taxonomic classification.</title>
        <authorList>
            <person name="Goeker M."/>
        </authorList>
    </citation>
    <scope>NUCLEOTIDE SEQUENCE [LARGE SCALE GENOMIC DNA]</scope>
    <source>
        <strain evidence="1 2">DSM 18695</strain>
    </source>
</reference>
<name>A0ABU0IPP3_9CAUL</name>